<dbReference type="Proteomes" id="UP000554286">
    <property type="component" value="Unassembled WGS sequence"/>
</dbReference>
<dbReference type="GO" id="GO:0019632">
    <property type="term" value="P:shikimate metabolic process"/>
    <property type="evidence" value="ECO:0007669"/>
    <property type="project" value="TreeGrafter"/>
</dbReference>
<comment type="pathway">
    <text evidence="1">Metabolic intermediate biosynthesis; chorismate biosynthesis; chorismate from D-erythrose 4-phosphate and phosphoenolpyruvate: step 4/7.</text>
</comment>
<dbReference type="GO" id="GO:0009073">
    <property type="term" value="P:aromatic amino acid family biosynthetic process"/>
    <property type="evidence" value="ECO:0007669"/>
    <property type="project" value="UniProtKB-KW"/>
</dbReference>
<dbReference type="GO" id="GO:0004764">
    <property type="term" value="F:shikimate 3-dehydrogenase (NADP+) activity"/>
    <property type="evidence" value="ECO:0007669"/>
    <property type="project" value="UniProtKB-EC"/>
</dbReference>
<keyword evidence="3" id="KW-0057">Aromatic amino acid biosynthesis</keyword>
<accession>A0A7W6RF05</accession>
<evidence type="ECO:0000259" key="4">
    <source>
        <dbReference type="Pfam" id="PF08501"/>
    </source>
</evidence>
<dbReference type="InterPro" id="IPR046346">
    <property type="entry name" value="Aminoacid_DH-like_N_sf"/>
</dbReference>
<evidence type="ECO:0000313" key="6">
    <source>
        <dbReference type="Proteomes" id="UP000554286"/>
    </source>
</evidence>
<dbReference type="InterPro" id="IPR036291">
    <property type="entry name" value="NAD(P)-bd_dom_sf"/>
</dbReference>
<dbReference type="InterPro" id="IPR022893">
    <property type="entry name" value="Shikimate_DH_fam"/>
</dbReference>
<dbReference type="GO" id="GO:0050661">
    <property type="term" value="F:NADP binding"/>
    <property type="evidence" value="ECO:0007669"/>
    <property type="project" value="TreeGrafter"/>
</dbReference>
<dbReference type="RefSeq" id="WP_184046620.1">
    <property type="nucleotide sequence ID" value="NZ_JACIGK010000025.1"/>
</dbReference>
<dbReference type="Gene3D" id="3.40.50.720">
    <property type="entry name" value="NAD(P)-binding Rossmann-like Domain"/>
    <property type="match status" value="1"/>
</dbReference>
<gene>
    <name evidence="5" type="ORF">GGD89_002966</name>
</gene>
<dbReference type="GO" id="GO:0005829">
    <property type="term" value="C:cytosol"/>
    <property type="evidence" value="ECO:0007669"/>
    <property type="project" value="TreeGrafter"/>
</dbReference>
<dbReference type="PANTHER" id="PTHR21089:SF1">
    <property type="entry name" value="BIFUNCTIONAL 3-DEHYDROQUINATE DEHYDRATASE_SHIKIMATE DEHYDROGENASE, CHLOROPLASTIC"/>
    <property type="match status" value="1"/>
</dbReference>
<dbReference type="SUPFAM" id="SSF53223">
    <property type="entry name" value="Aminoacid dehydrogenase-like, N-terminal domain"/>
    <property type="match status" value="1"/>
</dbReference>
<dbReference type="Pfam" id="PF08501">
    <property type="entry name" value="Shikimate_dh_N"/>
    <property type="match status" value="1"/>
</dbReference>
<keyword evidence="6" id="KW-1185">Reference proteome</keyword>
<dbReference type="EMBL" id="JACIGK010000025">
    <property type="protein sequence ID" value="MBB4267325.1"/>
    <property type="molecule type" value="Genomic_DNA"/>
</dbReference>
<keyword evidence="3" id="KW-0028">Amino-acid biosynthesis</keyword>
<proteinExistence type="predicted"/>
<organism evidence="5 6">
    <name type="scientific">Roseospira visakhapatnamensis</name>
    <dbReference type="NCBI Taxonomy" id="390880"/>
    <lineage>
        <taxon>Bacteria</taxon>
        <taxon>Pseudomonadati</taxon>
        <taxon>Pseudomonadota</taxon>
        <taxon>Alphaproteobacteria</taxon>
        <taxon>Rhodospirillales</taxon>
        <taxon>Rhodospirillaceae</taxon>
        <taxon>Roseospira</taxon>
    </lineage>
</organism>
<name>A0A7W6RF05_9PROT</name>
<evidence type="ECO:0000256" key="3">
    <source>
        <dbReference type="ARBA" id="ARBA00023141"/>
    </source>
</evidence>
<evidence type="ECO:0000256" key="2">
    <source>
        <dbReference type="ARBA" id="ARBA00023002"/>
    </source>
</evidence>
<reference evidence="5 6" key="1">
    <citation type="submission" date="2020-08" db="EMBL/GenBank/DDBJ databases">
        <title>Genome sequencing of Purple Non-Sulfur Bacteria from various extreme environments.</title>
        <authorList>
            <person name="Mayer M."/>
        </authorList>
    </citation>
    <scope>NUCLEOTIDE SEQUENCE [LARGE SCALE GENOMIC DNA]</scope>
    <source>
        <strain evidence="5 6">JA131</strain>
    </source>
</reference>
<dbReference type="EC" id="1.1.1.25" evidence="5"/>
<evidence type="ECO:0000313" key="5">
    <source>
        <dbReference type="EMBL" id="MBB4267325.1"/>
    </source>
</evidence>
<dbReference type="PANTHER" id="PTHR21089">
    <property type="entry name" value="SHIKIMATE DEHYDROGENASE"/>
    <property type="match status" value="1"/>
</dbReference>
<dbReference type="InterPro" id="IPR013708">
    <property type="entry name" value="Shikimate_DH-bd_N"/>
</dbReference>
<dbReference type="SUPFAM" id="SSF51735">
    <property type="entry name" value="NAD(P)-binding Rossmann-fold domains"/>
    <property type="match status" value="1"/>
</dbReference>
<dbReference type="GO" id="GO:0009423">
    <property type="term" value="P:chorismate biosynthetic process"/>
    <property type="evidence" value="ECO:0007669"/>
    <property type="project" value="TreeGrafter"/>
</dbReference>
<feature type="domain" description="Shikimate dehydrogenase substrate binding N-terminal" evidence="4">
    <location>
        <begin position="14"/>
        <end position="97"/>
    </location>
</feature>
<evidence type="ECO:0000256" key="1">
    <source>
        <dbReference type="ARBA" id="ARBA00004871"/>
    </source>
</evidence>
<dbReference type="CDD" id="cd01065">
    <property type="entry name" value="NAD_bind_Shikimate_DH"/>
    <property type="match status" value="1"/>
</dbReference>
<protein>
    <submittedName>
        <fullName evidence="5">Shikimate dehydrogenase</fullName>
        <ecNumber evidence="5">1.1.1.25</ecNumber>
    </submittedName>
</protein>
<sequence length="269" mass="28639">MKPVISGTTKLFGVVAHPIDHVRVQFLFNEYFDHHGMDAVFIPIHVTPDAAAAAMAGFRGMSNLGGLVITIPHKFRFVDLVDEVMPAARLAGATNIIRPEPDGRWVGTNLDGMGFVNGLADRFFAPEGRSFLVVGTGGVGSAIAATLAQSKAARLTISDVDRPRAESLAARLRAAVPGVPVTVEGGNPDPAGYDVVVNATPLGMHDDDPLPIDLERLTGKTVVAEVVQVPPETPLLKQAARRGFDTLQGGKMLDHQFMGMARFFRVAPS</sequence>
<keyword evidence="2 5" id="KW-0560">Oxidoreductase</keyword>
<dbReference type="AlphaFoldDB" id="A0A7W6RF05"/>
<comment type="caution">
    <text evidence="5">The sequence shown here is derived from an EMBL/GenBank/DDBJ whole genome shotgun (WGS) entry which is preliminary data.</text>
</comment>
<dbReference type="Gene3D" id="3.40.50.10860">
    <property type="entry name" value="Leucine Dehydrogenase, chain A, domain 1"/>
    <property type="match status" value="1"/>
</dbReference>